<dbReference type="EMBL" id="LJYW01000001">
    <property type="protein sequence ID" value="KPL55272.1"/>
    <property type="molecule type" value="Genomic_DNA"/>
</dbReference>
<comment type="similarity">
    <text evidence="2">Belongs to the TspO/BZRP family.</text>
</comment>
<dbReference type="CDD" id="cd15904">
    <property type="entry name" value="TSPO_MBR"/>
    <property type="match status" value="1"/>
</dbReference>
<feature type="transmembrane region" description="Helical" evidence="6">
    <location>
        <begin position="49"/>
        <end position="70"/>
    </location>
</feature>
<feature type="transmembrane region" description="Helical" evidence="6">
    <location>
        <begin position="82"/>
        <end position="100"/>
    </location>
</feature>
<dbReference type="GO" id="GO:0033013">
    <property type="term" value="P:tetrapyrrole metabolic process"/>
    <property type="evidence" value="ECO:0007669"/>
    <property type="project" value="UniProtKB-ARBA"/>
</dbReference>
<protein>
    <recommendedName>
        <fullName evidence="9">TspO protein</fullName>
    </recommendedName>
</protein>
<reference evidence="7 8" key="1">
    <citation type="submission" date="2015-09" db="EMBL/GenBank/DDBJ databases">
        <authorList>
            <person name="Jackson K.R."/>
            <person name="Lunt B.L."/>
            <person name="Fisher J.N.B."/>
            <person name="Gardner A.V."/>
            <person name="Bailey M.E."/>
            <person name="Deus L.M."/>
            <person name="Earl A.S."/>
            <person name="Gibby P.D."/>
            <person name="Hartmann K.A."/>
            <person name="Liu J.E."/>
            <person name="Manci A.M."/>
            <person name="Nielsen D.A."/>
            <person name="Solomon M.B."/>
            <person name="Breakwell D.P."/>
            <person name="Burnett S.H."/>
            <person name="Grose J.H."/>
        </authorList>
    </citation>
    <scope>NUCLEOTIDE SEQUENCE [LARGE SCALE GENOMIC DNA]</scope>
    <source>
        <strain evidence="7 8">16</strain>
    </source>
</reference>
<dbReference type="Proteomes" id="UP000048984">
    <property type="component" value="Unassembled WGS sequence"/>
</dbReference>
<evidence type="ECO:0000256" key="3">
    <source>
        <dbReference type="ARBA" id="ARBA00022692"/>
    </source>
</evidence>
<dbReference type="PANTHER" id="PTHR10057:SF0">
    <property type="entry name" value="TRANSLOCATOR PROTEIN"/>
    <property type="match status" value="1"/>
</dbReference>
<dbReference type="FunFam" id="1.20.1260.100:FF:000001">
    <property type="entry name" value="translocator protein 2"/>
    <property type="match status" value="1"/>
</dbReference>
<dbReference type="PIRSF" id="PIRSF005859">
    <property type="entry name" value="PBR"/>
    <property type="match status" value="1"/>
</dbReference>
<dbReference type="InterPro" id="IPR038330">
    <property type="entry name" value="TspO/MBR-related_sf"/>
</dbReference>
<proteinExistence type="inferred from homology"/>
<dbReference type="Pfam" id="PF03073">
    <property type="entry name" value="TspO_MBR"/>
    <property type="match status" value="1"/>
</dbReference>
<feature type="transmembrane region" description="Helical" evidence="6">
    <location>
        <begin position="135"/>
        <end position="157"/>
    </location>
</feature>
<dbReference type="InterPro" id="IPR004307">
    <property type="entry name" value="TspO_MBR"/>
</dbReference>
<organism evidence="7 8">
    <name type="scientific">Prosthecodimorpha hirschii</name>
    <dbReference type="NCBI Taxonomy" id="665126"/>
    <lineage>
        <taxon>Bacteria</taxon>
        <taxon>Pseudomonadati</taxon>
        <taxon>Pseudomonadota</taxon>
        <taxon>Alphaproteobacteria</taxon>
        <taxon>Hyphomicrobiales</taxon>
        <taxon>Ancalomicrobiaceae</taxon>
        <taxon>Prosthecodimorpha</taxon>
    </lineage>
</organism>
<evidence type="ECO:0000256" key="1">
    <source>
        <dbReference type="ARBA" id="ARBA00004141"/>
    </source>
</evidence>
<evidence type="ECO:0000256" key="2">
    <source>
        <dbReference type="ARBA" id="ARBA00007524"/>
    </source>
</evidence>
<evidence type="ECO:0000313" key="7">
    <source>
        <dbReference type="EMBL" id="KPL55272.1"/>
    </source>
</evidence>
<keyword evidence="4 6" id="KW-1133">Transmembrane helix</keyword>
<comment type="caution">
    <text evidence="7">The sequence shown here is derived from an EMBL/GenBank/DDBJ whole genome shotgun (WGS) entry which is preliminary data.</text>
</comment>
<dbReference type="STRING" id="665126.ABB55_26060"/>
<keyword evidence="8" id="KW-1185">Reference proteome</keyword>
<name>A0A0P6W9L6_9HYPH</name>
<evidence type="ECO:0008006" key="9">
    <source>
        <dbReference type="Google" id="ProtNLM"/>
    </source>
</evidence>
<comment type="subcellular location">
    <subcellularLocation>
        <location evidence="1">Membrane</location>
        <topology evidence="1">Multi-pass membrane protein</topology>
    </subcellularLocation>
</comment>
<evidence type="ECO:0000313" key="8">
    <source>
        <dbReference type="Proteomes" id="UP000048984"/>
    </source>
</evidence>
<keyword evidence="5 6" id="KW-0472">Membrane</keyword>
<dbReference type="GO" id="GO:0016020">
    <property type="term" value="C:membrane"/>
    <property type="evidence" value="ECO:0007669"/>
    <property type="project" value="UniProtKB-SubCell"/>
</dbReference>
<dbReference type="AlphaFoldDB" id="A0A0P6W9L6"/>
<feature type="transmembrane region" description="Helical" evidence="6">
    <location>
        <begin position="106"/>
        <end position="123"/>
    </location>
</feature>
<evidence type="ECO:0000256" key="4">
    <source>
        <dbReference type="ARBA" id="ARBA00022989"/>
    </source>
</evidence>
<sequence>MPRPYRWLILAAFVLVTLLIGWASGIVTASKIPTWYAGLAKPWFTPPRWAFPVAWTLLYIMMAVAAWRVWSGPASPARRQALGWYAVQLVFNALWTPAFFGAESPALGLAVIVPLWISVLMTLRRFGAIDRAAGWMFVPYLAWVSYATLLNATILVMNR</sequence>
<evidence type="ECO:0000256" key="5">
    <source>
        <dbReference type="ARBA" id="ARBA00023136"/>
    </source>
</evidence>
<evidence type="ECO:0000256" key="6">
    <source>
        <dbReference type="SAM" id="Phobius"/>
    </source>
</evidence>
<dbReference type="Gene3D" id="1.20.1260.100">
    <property type="entry name" value="TspO/MBR protein"/>
    <property type="match status" value="1"/>
</dbReference>
<gene>
    <name evidence="7" type="ORF">ABB55_26060</name>
</gene>
<accession>A0A0P6W9L6</accession>
<reference evidence="7 8" key="2">
    <citation type="submission" date="2015-10" db="EMBL/GenBank/DDBJ databases">
        <title>Draft Genome Sequence of Prosthecomicrobium hirschii ATCC 27832.</title>
        <authorList>
            <person name="Daniel J."/>
            <person name="Givan S.A."/>
            <person name="Brun Y.V."/>
            <person name="Brown P.J."/>
        </authorList>
    </citation>
    <scope>NUCLEOTIDE SEQUENCE [LARGE SCALE GENOMIC DNA]</scope>
    <source>
        <strain evidence="7 8">16</strain>
    </source>
</reference>
<keyword evidence="3 6" id="KW-0812">Transmembrane</keyword>
<dbReference type="PANTHER" id="PTHR10057">
    <property type="entry name" value="PERIPHERAL-TYPE BENZODIAZEPINE RECEPTOR"/>
    <property type="match status" value="1"/>
</dbReference>